<dbReference type="InterPro" id="IPR036412">
    <property type="entry name" value="HAD-like_sf"/>
</dbReference>
<protein>
    <submittedName>
        <fullName evidence="1">Uncharacterized protein</fullName>
    </submittedName>
</protein>
<organism evidence="1 2">
    <name type="scientific">Smittium megazygosporum</name>
    <dbReference type="NCBI Taxonomy" id="133381"/>
    <lineage>
        <taxon>Eukaryota</taxon>
        <taxon>Fungi</taxon>
        <taxon>Fungi incertae sedis</taxon>
        <taxon>Zoopagomycota</taxon>
        <taxon>Kickxellomycotina</taxon>
        <taxon>Harpellomycetes</taxon>
        <taxon>Harpellales</taxon>
        <taxon>Legeriomycetaceae</taxon>
        <taxon>Smittium</taxon>
    </lineage>
</organism>
<dbReference type="GO" id="GO:0046474">
    <property type="term" value="P:glycerophospholipid biosynthetic process"/>
    <property type="evidence" value="ECO:0007669"/>
    <property type="project" value="TreeGrafter"/>
</dbReference>
<evidence type="ECO:0000313" key="2">
    <source>
        <dbReference type="Proteomes" id="UP000245609"/>
    </source>
</evidence>
<dbReference type="Proteomes" id="UP000245609">
    <property type="component" value="Unassembled WGS sequence"/>
</dbReference>
<dbReference type="EMBL" id="MBFS01000054">
    <property type="protein sequence ID" value="PVV04977.1"/>
    <property type="molecule type" value="Genomic_DNA"/>
</dbReference>
<keyword evidence="2" id="KW-1185">Reference proteome</keyword>
<dbReference type="Pfam" id="PF09072">
    <property type="entry name" value="TMA7"/>
    <property type="match status" value="1"/>
</dbReference>
<dbReference type="OrthoDB" id="10251048at2759"/>
<evidence type="ECO:0000313" key="1">
    <source>
        <dbReference type="EMBL" id="PVV04977.1"/>
    </source>
</evidence>
<dbReference type="InterPro" id="IPR023214">
    <property type="entry name" value="HAD_sf"/>
</dbReference>
<dbReference type="Gene3D" id="3.40.50.1000">
    <property type="entry name" value="HAD superfamily/HAD-like"/>
    <property type="match status" value="2"/>
</dbReference>
<dbReference type="InterPro" id="IPR015157">
    <property type="entry name" value="TMA7"/>
</dbReference>
<reference evidence="1 2" key="1">
    <citation type="journal article" date="2018" name="MBio">
        <title>Comparative Genomics Reveals the Core Gene Toolbox for the Fungus-Insect Symbiosis.</title>
        <authorList>
            <person name="Wang Y."/>
            <person name="Stata M."/>
            <person name="Wang W."/>
            <person name="Stajich J.E."/>
            <person name="White M.M."/>
            <person name="Moncalvo J.M."/>
        </authorList>
    </citation>
    <scope>NUCLEOTIDE SEQUENCE [LARGE SCALE GENOMIC DNA]</scope>
    <source>
        <strain evidence="1 2">SC-DP-2</strain>
    </source>
</reference>
<comment type="caution">
    <text evidence="1">The sequence shown here is derived from an EMBL/GenBank/DDBJ whole genome shotgun (WGS) entry which is preliminary data.</text>
</comment>
<dbReference type="AlphaFoldDB" id="A0A2T9ZKC7"/>
<dbReference type="PANTHER" id="PTHR14269:SF4">
    <property type="entry name" value="CAT EYE SYNDROME CRITICAL REGION PROTEIN 5"/>
    <property type="match status" value="1"/>
</dbReference>
<dbReference type="InterPro" id="IPR050324">
    <property type="entry name" value="CDP-alcohol_PTase-I"/>
</dbReference>
<dbReference type="STRING" id="133381.A0A2T9ZKC7"/>
<accession>A0A2T9ZKC7</accession>
<gene>
    <name evidence="1" type="ORF">BB560_000502</name>
</gene>
<dbReference type="Pfam" id="PF13344">
    <property type="entry name" value="Hydrolase_6"/>
    <property type="match status" value="1"/>
</dbReference>
<sequence>MNLISKSTRSINLLRQYKNCVPRSFYSSVSSQPASNTCVVFDIDGVLVKGQKTLEQGIKALSYLNGNNPYNIKLPFIFMTNNKTVLIVGGRHTNCAEIATDYGFKQVVTPQDIHYLEPSLYDFISPQEPTYIPEADLQLLHNAQISAILMMHDTYNFGRDLQIVHDVLRGKYGSPLVEFPRNVQEHIPIWVSNQDLVYSNETPNPRFAQGSFHEALKALWKSTTNTDLKISAFGKPHKVQYDYGRSTLKNWIENSDIAGANKNGWKSILVKTGVYIHDPEKQPPHIPTHIIEDVYEAAKFLDDIAFRNKQREEAAKLKELKNKAAKGGPLLSGGIKKSGKK</sequence>
<dbReference type="PANTHER" id="PTHR14269">
    <property type="entry name" value="CDP-DIACYLGLYCEROL--GLYCEROL-3-PHOSPHATE 3-PHOSPHATIDYLTRANSFERASE-RELATED"/>
    <property type="match status" value="1"/>
</dbReference>
<dbReference type="InterPro" id="IPR006357">
    <property type="entry name" value="HAD-SF_hydro_IIA"/>
</dbReference>
<dbReference type="Pfam" id="PF13242">
    <property type="entry name" value="Hydrolase_like"/>
    <property type="match status" value="1"/>
</dbReference>
<proteinExistence type="predicted"/>
<dbReference type="GO" id="GO:0005739">
    <property type="term" value="C:mitochondrion"/>
    <property type="evidence" value="ECO:0007669"/>
    <property type="project" value="TreeGrafter"/>
</dbReference>
<name>A0A2T9ZKC7_9FUNG</name>
<dbReference type="SUPFAM" id="SSF56784">
    <property type="entry name" value="HAD-like"/>
    <property type="match status" value="1"/>
</dbReference>